<dbReference type="PANTHER" id="PTHR43194">
    <property type="entry name" value="HYDROLASE ALPHA/BETA FOLD FAMILY"/>
    <property type="match status" value="1"/>
</dbReference>
<dbReference type="EMBL" id="SHKW01000007">
    <property type="protein sequence ID" value="RZU29684.1"/>
    <property type="molecule type" value="Genomic_DNA"/>
</dbReference>
<dbReference type="InterPro" id="IPR000073">
    <property type="entry name" value="AB_hydrolase_1"/>
</dbReference>
<evidence type="ECO:0000313" key="2">
    <source>
        <dbReference type="EMBL" id="RZU29684.1"/>
    </source>
</evidence>
<dbReference type="RefSeq" id="WP_242618383.1">
    <property type="nucleotide sequence ID" value="NZ_SHKW01000007.1"/>
</dbReference>
<feature type="domain" description="AB hydrolase-1" evidence="1">
    <location>
        <begin position="56"/>
        <end position="160"/>
    </location>
</feature>
<comment type="caution">
    <text evidence="2">The sequence shown here is derived from an EMBL/GenBank/DDBJ whole genome shotgun (WGS) entry which is preliminary data.</text>
</comment>
<name>A0A4Q7Y086_9BACT</name>
<gene>
    <name evidence="2" type="ORF">BDD14_6288</name>
</gene>
<evidence type="ECO:0000259" key="1">
    <source>
        <dbReference type="Pfam" id="PF00561"/>
    </source>
</evidence>
<dbReference type="Gene3D" id="3.40.50.1820">
    <property type="entry name" value="alpha/beta hydrolase"/>
    <property type="match status" value="1"/>
</dbReference>
<dbReference type="Pfam" id="PF00561">
    <property type="entry name" value="Abhydrolase_1"/>
    <property type="match status" value="1"/>
</dbReference>
<organism evidence="2 3">
    <name type="scientific">Edaphobacter modestus</name>
    <dbReference type="NCBI Taxonomy" id="388466"/>
    <lineage>
        <taxon>Bacteria</taxon>
        <taxon>Pseudomonadati</taxon>
        <taxon>Acidobacteriota</taxon>
        <taxon>Terriglobia</taxon>
        <taxon>Terriglobales</taxon>
        <taxon>Acidobacteriaceae</taxon>
        <taxon>Edaphobacter</taxon>
    </lineage>
</organism>
<proteinExistence type="predicted"/>
<dbReference type="AlphaFoldDB" id="A0A4Q7Y086"/>
<dbReference type="Proteomes" id="UP000292958">
    <property type="component" value="Unassembled WGS sequence"/>
</dbReference>
<dbReference type="PANTHER" id="PTHR43194:SF2">
    <property type="entry name" value="PEROXISOMAL MEMBRANE PROTEIN LPX1"/>
    <property type="match status" value="1"/>
</dbReference>
<evidence type="ECO:0000313" key="3">
    <source>
        <dbReference type="Proteomes" id="UP000292958"/>
    </source>
</evidence>
<sequence length="331" mass="36587">MKACLFALVLTVAIRTASCQSPEVPQEDRTKHEVLAVEVEPSVRLEVLDWGGKGSPVILIPGLGMTAHSFDVFAVKLSSTHHVYGITRRGIGKSSDPEPTTTNYTAARLGADVVAVMDYLKIPKAVLIGHSFGGEELSAVGTSHPEMVSGLIYLDAAYGYAFYDPRFGNLEIDVRDIREELANIDPGKLPLDKRDQLRELLSQLPRLIKDLESLLQQMNDHPPPSDPSKLPPPQLVAMSKGQQKFTKMTLPVLAIFAYRHQLPEDGMLQDEQRRKAAGENTVFTEEHVEALKAVVPAAHIVRIPNADHFVFRSNESEVLRITNEFIDGLPR</sequence>
<protein>
    <submittedName>
        <fullName evidence="2">Pimeloyl-ACP methyl ester carboxylesterase</fullName>
    </submittedName>
</protein>
<keyword evidence="3" id="KW-1185">Reference proteome</keyword>
<dbReference type="InterPro" id="IPR050228">
    <property type="entry name" value="Carboxylesterase_BioH"/>
</dbReference>
<dbReference type="InterPro" id="IPR029058">
    <property type="entry name" value="AB_hydrolase_fold"/>
</dbReference>
<accession>A0A4Q7Y086</accession>
<reference evidence="2 3" key="1">
    <citation type="submission" date="2019-02" db="EMBL/GenBank/DDBJ databases">
        <title>Genomic Encyclopedia of Archaeal and Bacterial Type Strains, Phase II (KMG-II): from individual species to whole genera.</title>
        <authorList>
            <person name="Goeker M."/>
        </authorList>
    </citation>
    <scope>NUCLEOTIDE SEQUENCE [LARGE SCALE GENOMIC DNA]</scope>
    <source>
        <strain evidence="2 3">DSM 18101</strain>
    </source>
</reference>
<dbReference type="SUPFAM" id="SSF53474">
    <property type="entry name" value="alpha/beta-Hydrolases"/>
    <property type="match status" value="1"/>
</dbReference>